<feature type="transmembrane region" description="Helical" evidence="8">
    <location>
        <begin position="288"/>
        <end position="308"/>
    </location>
</feature>
<accession>A0A9Q7AJ56</accession>
<evidence type="ECO:0000256" key="7">
    <source>
        <dbReference type="ARBA" id="ARBA00023136"/>
    </source>
</evidence>
<dbReference type="GO" id="GO:0030001">
    <property type="term" value="P:metal ion transport"/>
    <property type="evidence" value="ECO:0007669"/>
    <property type="project" value="UniProtKB-ARBA"/>
</dbReference>
<evidence type="ECO:0000313" key="9">
    <source>
        <dbReference type="EMBL" id="QTX33739.1"/>
    </source>
</evidence>
<keyword evidence="3" id="KW-1003">Cell membrane</keyword>
<dbReference type="AlphaFoldDB" id="A0A9Q7AJ56"/>
<protein>
    <submittedName>
        <fullName evidence="9">Potassium transporter Trk</fullName>
    </submittedName>
</protein>
<evidence type="ECO:0000256" key="2">
    <source>
        <dbReference type="ARBA" id="ARBA00022448"/>
    </source>
</evidence>
<feature type="transmembrane region" description="Helical" evidence="8">
    <location>
        <begin position="132"/>
        <end position="149"/>
    </location>
</feature>
<keyword evidence="6" id="KW-0406">Ion transport</keyword>
<proteinExistence type="predicted"/>
<sequence>MKPRTYSSVPIERTVAGGFLSLIGAGTFLIWLFNVPVRPIGFIDALFTATSAVCVTGLSVVDTGTFLTLPSQLVVLLLIQLGGLGVMTATTALPLLMGQKIDLRRRLLFVGGLGLDTPAGAVRLLFQILKLTFLFEGLGTLWLFIGFLSDETPMRAFYLALFHSVSAFCNAGFSLFSSNLEGYATTFAVPSAVMILVVVGGLGSPVLIELVHRLRRGGRLSPYCRLVLLMTTVLIGLGTFLFSLTEGQEAFRALSWPLKLWNALFHSVTPRTAGFDTVSLSRFSDPGVALTVLLMLIGASPASTGGGMKTTTVGLLLASTWTDLRGKGEVVLWGRRIPHWTLTRATSLFFLYLGTLFLSSFLLALMEPHSFLTLFFEAVSALGTVGLSLGVTADLGPGAKLVLVLLMFWGRVGLMTFLYGLLLEGHGGGKVSYADTDVPVG</sequence>
<dbReference type="InterPro" id="IPR003445">
    <property type="entry name" value="Cat_transpt"/>
</dbReference>
<feature type="transmembrane region" description="Helical" evidence="8">
    <location>
        <begin position="107"/>
        <end position="126"/>
    </location>
</feature>
<dbReference type="GO" id="GO:0005886">
    <property type="term" value="C:plasma membrane"/>
    <property type="evidence" value="ECO:0007669"/>
    <property type="project" value="UniProtKB-SubCell"/>
</dbReference>
<reference evidence="10" key="1">
    <citation type="submission" date="2021-04" db="EMBL/GenBank/DDBJ databases">
        <title>A novel Synergistetes isolate from a pyrite-forming mixed culture.</title>
        <authorList>
            <person name="Bunk B."/>
            <person name="Sproer C."/>
            <person name="Spring S."/>
            <person name="Pester M."/>
        </authorList>
    </citation>
    <scope>NUCLEOTIDE SEQUENCE [LARGE SCALE GENOMIC DNA]</scope>
    <source>
        <strain evidence="10">J.5.4.2-T.3.5.2</strain>
    </source>
</reference>
<feature type="transmembrane region" description="Helical" evidence="8">
    <location>
        <begin position="188"/>
        <end position="211"/>
    </location>
</feature>
<evidence type="ECO:0000256" key="5">
    <source>
        <dbReference type="ARBA" id="ARBA00022989"/>
    </source>
</evidence>
<dbReference type="KEGG" id="aram:KAR29_08060"/>
<comment type="subcellular location">
    <subcellularLocation>
        <location evidence="1">Cell membrane</location>
        <topology evidence="1">Multi-pass membrane protein</topology>
    </subcellularLocation>
</comment>
<feature type="transmembrane region" description="Helical" evidence="8">
    <location>
        <begin position="15"/>
        <end position="33"/>
    </location>
</feature>
<dbReference type="GO" id="GO:0008324">
    <property type="term" value="F:monoatomic cation transmembrane transporter activity"/>
    <property type="evidence" value="ECO:0007669"/>
    <property type="project" value="InterPro"/>
</dbReference>
<feature type="transmembrane region" description="Helical" evidence="8">
    <location>
        <begin position="401"/>
        <end position="422"/>
    </location>
</feature>
<evidence type="ECO:0000256" key="1">
    <source>
        <dbReference type="ARBA" id="ARBA00004651"/>
    </source>
</evidence>
<evidence type="ECO:0000256" key="8">
    <source>
        <dbReference type="SAM" id="Phobius"/>
    </source>
</evidence>
<keyword evidence="7 8" id="KW-0472">Membrane</keyword>
<feature type="transmembrane region" description="Helical" evidence="8">
    <location>
        <begin position="40"/>
        <end position="61"/>
    </location>
</feature>
<dbReference type="RefSeq" id="WP_274374947.1">
    <property type="nucleotide sequence ID" value="NZ_CP072943.1"/>
</dbReference>
<feature type="transmembrane region" description="Helical" evidence="8">
    <location>
        <begin position="73"/>
        <end position="95"/>
    </location>
</feature>
<name>A0A9Q7AJ56_9BACT</name>
<feature type="transmembrane region" description="Helical" evidence="8">
    <location>
        <begin position="371"/>
        <end position="389"/>
    </location>
</feature>
<dbReference type="PANTHER" id="PTHR32024:SF1">
    <property type="entry name" value="KTR SYSTEM POTASSIUM UPTAKE PROTEIN B"/>
    <property type="match status" value="1"/>
</dbReference>
<dbReference type="EMBL" id="CP072943">
    <property type="protein sequence ID" value="QTX33739.1"/>
    <property type="molecule type" value="Genomic_DNA"/>
</dbReference>
<feature type="transmembrane region" description="Helical" evidence="8">
    <location>
        <begin position="156"/>
        <end position="176"/>
    </location>
</feature>
<evidence type="ECO:0000256" key="4">
    <source>
        <dbReference type="ARBA" id="ARBA00022692"/>
    </source>
</evidence>
<keyword evidence="4 8" id="KW-0812">Transmembrane</keyword>
<dbReference type="Pfam" id="PF02386">
    <property type="entry name" value="TrkH"/>
    <property type="match status" value="1"/>
</dbReference>
<feature type="transmembrane region" description="Helical" evidence="8">
    <location>
        <begin position="223"/>
        <end position="244"/>
    </location>
</feature>
<keyword evidence="2" id="KW-0813">Transport</keyword>
<dbReference type="Proteomes" id="UP000671879">
    <property type="component" value="Chromosome"/>
</dbReference>
<keyword evidence="5 8" id="KW-1133">Transmembrane helix</keyword>
<gene>
    <name evidence="9" type="ORF">KAR29_08060</name>
</gene>
<keyword evidence="10" id="KW-1185">Reference proteome</keyword>
<evidence type="ECO:0000256" key="3">
    <source>
        <dbReference type="ARBA" id="ARBA00022475"/>
    </source>
</evidence>
<feature type="transmembrane region" description="Helical" evidence="8">
    <location>
        <begin position="345"/>
        <end position="365"/>
    </location>
</feature>
<organism evidence="9 10">
    <name type="scientific">Aminithiophilus ramosus</name>
    <dbReference type="NCBI Taxonomy" id="3029084"/>
    <lineage>
        <taxon>Bacteria</taxon>
        <taxon>Thermotogati</taxon>
        <taxon>Synergistota</taxon>
        <taxon>Synergistia</taxon>
        <taxon>Synergistales</taxon>
        <taxon>Aminithiophilaceae</taxon>
        <taxon>Aminithiophilus</taxon>
    </lineage>
</organism>
<evidence type="ECO:0000256" key="6">
    <source>
        <dbReference type="ARBA" id="ARBA00023065"/>
    </source>
</evidence>
<dbReference type="PANTHER" id="PTHR32024">
    <property type="entry name" value="TRK SYSTEM POTASSIUM UPTAKE PROTEIN TRKG-RELATED"/>
    <property type="match status" value="1"/>
</dbReference>
<evidence type="ECO:0000313" key="10">
    <source>
        <dbReference type="Proteomes" id="UP000671879"/>
    </source>
</evidence>